<dbReference type="AlphaFoldDB" id="A0A921USW6"/>
<evidence type="ECO:0000313" key="1">
    <source>
        <dbReference type="EMBL" id="KAG0542005.1"/>
    </source>
</evidence>
<proteinExistence type="predicted"/>
<protein>
    <submittedName>
        <fullName evidence="1">Uncharacterized protein</fullName>
    </submittedName>
</protein>
<evidence type="ECO:0000313" key="2">
    <source>
        <dbReference type="Proteomes" id="UP000807115"/>
    </source>
</evidence>
<dbReference type="Proteomes" id="UP000807115">
    <property type="component" value="Chromosome 2"/>
</dbReference>
<name>A0A921USW6_SORBI</name>
<organism evidence="1 2">
    <name type="scientific">Sorghum bicolor</name>
    <name type="common">Sorghum</name>
    <name type="synonym">Sorghum vulgare</name>
    <dbReference type="NCBI Taxonomy" id="4558"/>
    <lineage>
        <taxon>Eukaryota</taxon>
        <taxon>Viridiplantae</taxon>
        <taxon>Streptophyta</taxon>
        <taxon>Embryophyta</taxon>
        <taxon>Tracheophyta</taxon>
        <taxon>Spermatophyta</taxon>
        <taxon>Magnoliopsida</taxon>
        <taxon>Liliopsida</taxon>
        <taxon>Poales</taxon>
        <taxon>Poaceae</taxon>
        <taxon>PACMAD clade</taxon>
        <taxon>Panicoideae</taxon>
        <taxon>Andropogonodae</taxon>
        <taxon>Andropogoneae</taxon>
        <taxon>Sorghinae</taxon>
        <taxon>Sorghum</taxon>
    </lineage>
</organism>
<accession>A0A921USW6</accession>
<reference evidence="1" key="2">
    <citation type="submission" date="2020-10" db="EMBL/GenBank/DDBJ databases">
        <authorList>
            <person name="Cooper E.A."/>
            <person name="Brenton Z.W."/>
            <person name="Flinn B.S."/>
            <person name="Jenkins J."/>
            <person name="Shu S."/>
            <person name="Flowers D."/>
            <person name="Luo F."/>
            <person name="Wang Y."/>
            <person name="Xia P."/>
            <person name="Barry K."/>
            <person name="Daum C."/>
            <person name="Lipzen A."/>
            <person name="Yoshinaga Y."/>
            <person name="Schmutz J."/>
            <person name="Saski C."/>
            <person name="Vermerris W."/>
            <person name="Kresovich S."/>
        </authorList>
    </citation>
    <scope>NUCLEOTIDE SEQUENCE</scope>
</reference>
<comment type="caution">
    <text evidence="1">The sequence shown here is derived from an EMBL/GenBank/DDBJ whole genome shotgun (WGS) entry which is preliminary data.</text>
</comment>
<reference evidence="1" key="1">
    <citation type="journal article" date="2019" name="BMC Genomics">
        <title>A new reference genome for Sorghum bicolor reveals high levels of sequence similarity between sweet and grain genotypes: implications for the genetics of sugar metabolism.</title>
        <authorList>
            <person name="Cooper E.A."/>
            <person name="Brenton Z.W."/>
            <person name="Flinn B.S."/>
            <person name="Jenkins J."/>
            <person name="Shu S."/>
            <person name="Flowers D."/>
            <person name="Luo F."/>
            <person name="Wang Y."/>
            <person name="Xia P."/>
            <person name="Barry K."/>
            <person name="Daum C."/>
            <person name="Lipzen A."/>
            <person name="Yoshinaga Y."/>
            <person name="Schmutz J."/>
            <person name="Saski C."/>
            <person name="Vermerris W."/>
            <person name="Kresovich S."/>
        </authorList>
    </citation>
    <scope>NUCLEOTIDE SEQUENCE</scope>
</reference>
<dbReference type="EMBL" id="CM027681">
    <property type="protein sequence ID" value="KAG0542005.1"/>
    <property type="molecule type" value="Genomic_DNA"/>
</dbReference>
<gene>
    <name evidence="1" type="ORF">BDA96_02G065500</name>
</gene>
<sequence length="38" mass="4271">MAPTKHPWSQYEGVAAISNVGNNKDISRIILLLRQTTF</sequence>